<sequence length="101" mass="11204">MKLPTFTKFTGKTDPDELIAAFQSQMSIQHPYNKVYCQAFPSSLAGPALKWFKQLLVPNIIQSRPEGGPKDCCHFLRGGNQNGKVQGIALEAEALELRRGQ</sequence>
<evidence type="ECO:0000313" key="1">
    <source>
        <dbReference type="EMBL" id="GAA0157807.1"/>
    </source>
</evidence>
<proteinExistence type="predicted"/>
<keyword evidence="2" id="KW-1185">Reference proteome</keyword>
<dbReference type="Proteomes" id="UP001454036">
    <property type="component" value="Unassembled WGS sequence"/>
</dbReference>
<protein>
    <recommendedName>
        <fullName evidence="3">Retrotransposon gag domain-containing protein</fullName>
    </recommendedName>
</protein>
<gene>
    <name evidence="1" type="ORF">LIER_14992</name>
</gene>
<reference evidence="1 2" key="1">
    <citation type="submission" date="2024-01" db="EMBL/GenBank/DDBJ databases">
        <title>The complete chloroplast genome sequence of Lithospermum erythrorhizon: insights into the phylogenetic relationship among Boraginaceae species and the maternal lineages of purple gromwells.</title>
        <authorList>
            <person name="Okada T."/>
            <person name="Watanabe K."/>
        </authorList>
    </citation>
    <scope>NUCLEOTIDE SEQUENCE [LARGE SCALE GENOMIC DNA]</scope>
</reference>
<dbReference type="AlphaFoldDB" id="A0AAV3Q158"/>
<name>A0AAV3Q158_LITER</name>
<organism evidence="1 2">
    <name type="scientific">Lithospermum erythrorhizon</name>
    <name type="common">Purple gromwell</name>
    <name type="synonym">Lithospermum officinale var. erythrorhizon</name>
    <dbReference type="NCBI Taxonomy" id="34254"/>
    <lineage>
        <taxon>Eukaryota</taxon>
        <taxon>Viridiplantae</taxon>
        <taxon>Streptophyta</taxon>
        <taxon>Embryophyta</taxon>
        <taxon>Tracheophyta</taxon>
        <taxon>Spermatophyta</taxon>
        <taxon>Magnoliopsida</taxon>
        <taxon>eudicotyledons</taxon>
        <taxon>Gunneridae</taxon>
        <taxon>Pentapetalae</taxon>
        <taxon>asterids</taxon>
        <taxon>lamiids</taxon>
        <taxon>Boraginales</taxon>
        <taxon>Boraginaceae</taxon>
        <taxon>Boraginoideae</taxon>
        <taxon>Lithospermeae</taxon>
        <taxon>Lithospermum</taxon>
    </lineage>
</organism>
<accession>A0AAV3Q158</accession>
<evidence type="ECO:0008006" key="3">
    <source>
        <dbReference type="Google" id="ProtNLM"/>
    </source>
</evidence>
<comment type="caution">
    <text evidence="1">The sequence shown here is derived from an EMBL/GenBank/DDBJ whole genome shotgun (WGS) entry which is preliminary data.</text>
</comment>
<evidence type="ECO:0000313" key="2">
    <source>
        <dbReference type="Proteomes" id="UP001454036"/>
    </source>
</evidence>
<dbReference type="EMBL" id="BAABME010003190">
    <property type="protein sequence ID" value="GAA0157807.1"/>
    <property type="molecule type" value="Genomic_DNA"/>
</dbReference>